<keyword evidence="4" id="KW-1185">Reference proteome</keyword>
<dbReference type="PANTHER" id="PTHR12550">
    <property type="entry name" value="HEPATOMA-DERIVED GROWTH FACTOR-RELATED"/>
    <property type="match status" value="1"/>
</dbReference>
<gene>
    <name evidence="3" type="ORF">AB6A40_000676</name>
</gene>
<dbReference type="PROSITE" id="PS50812">
    <property type="entry name" value="PWWP"/>
    <property type="match status" value="1"/>
</dbReference>
<comment type="caution">
    <text evidence="3">The sequence shown here is derived from an EMBL/GenBank/DDBJ whole genome shotgun (WGS) entry which is preliminary data.</text>
</comment>
<feature type="region of interest" description="Disordered" evidence="1">
    <location>
        <begin position="616"/>
        <end position="669"/>
    </location>
</feature>
<organism evidence="3 4">
    <name type="scientific">Gnathostoma spinigerum</name>
    <dbReference type="NCBI Taxonomy" id="75299"/>
    <lineage>
        <taxon>Eukaryota</taxon>
        <taxon>Metazoa</taxon>
        <taxon>Ecdysozoa</taxon>
        <taxon>Nematoda</taxon>
        <taxon>Chromadorea</taxon>
        <taxon>Rhabditida</taxon>
        <taxon>Spirurina</taxon>
        <taxon>Gnathostomatomorpha</taxon>
        <taxon>Gnathostomatoidea</taxon>
        <taxon>Gnathostomatidae</taxon>
        <taxon>Gnathostoma</taxon>
    </lineage>
</organism>
<feature type="region of interest" description="Disordered" evidence="1">
    <location>
        <begin position="474"/>
        <end position="513"/>
    </location>
</feature>
<feature type="region of interest" description="Disordered" evidence="1">
    <location>
        <begin position="130"/>
        <end position="190"/>
    </location>
</feature>
<dbReference type="Gene3D" id="2.30.30.140">
    <property type="match status" value="1"/>
</dbReference>
<dbReference type="InterPro" id="IPR000313">
    <property type="entry name" value="PWWP_dom"/>
</dbReference>
<dbReference type="AlphaFoldDB" id="A0ABD6EBA9"/>
<evidence type="ECO:0000259" key="2">
    <source>
        <dbReference type="PROSITE" id="PS50812"/>
    </source>
</evidence>
<feature type="compositionally biased region" description="Basic and acidic residues" evidence="1">
    <location>
        <begin position="160"/>
        <end position="172"/>
    </location>
</feature>
<feature type="compositionally biased region" description="Basic residues" evidence="1">
    <location>
        <begin position="652"/>
        <end position="661"/>
    </location>
</feature>
<evidence type="ECO:0000256" key="1">
    <source>
        <dbReference type="SAM" id="MobiDB-lite"/>
    </source>
</evidence>
<feature type="region of interest" description="Disordered" evidence="1">
    <location>
        <begin position="582"/>
        <end position="602"/>
    </location>
</feature>
<feature type="compositionally biased region" description="Basic and acidic residues" evidence="1">
    <location>
        <begin position="638"/>
        <end position="651"/>
    </location>
</feature>
<evidence type="ECO:0000313" key="4">
    <source>
        <dbReference type="Proteomes" id="UP001608902"/>
    </source>
</evidence>
<feature type="compositionally biased region" description="Basic residues" evidence="1">
    <location>
        <begin position="620"/>
        <end position="636"/>
    </location>
</feature>
<protein>
    <recommendedName>
        <fullName evidence="2">PWWP domain-containing protein</fullName>
    </recommendedName>
</protein>
<dbReference type="SUPFAM" id="SSF63748">
    <property type="entry name" value="Tudor/PWWP/MBT"/>
    <property type="match status" value="1"/>
</dbReference>
<dbReference type="Proteomes" id="UP001608902">
    <property type="component" value="Unassembled WGS sequence"/>
</dbReference>
<feature type="compositionally biased region" description="Polar residues" evidence="1">
    <location>
        <begin position="479"/>
        <end position="499"/>
    </location>
</feature>
<reference evidence="3 4" key="1">
    <citation type="submission" date="2024-08" db="EMBL/GenBank/DDBJ databases">
        <title>Gnathostoma spinigerum genome.</title>
        <authorList>
            <person name="Gonzalez-Bertolin B."/>
            <person name="Monzon S."/>
            <person name="Zaballos A."/>
            <person name="Jimenez P."/>
            <person name="Dekumyoy P."/>
            <person name="Varona S."/>
            <person name="Cuesta I."/>
            <person name="Sumanam S."/>
            <person name="Adisakwattana P."/>
            <person name="Gasser R.B."/>
            <person name="Hernandez-Gonzalez A."/>
            <person name="Young N.D."/>
            <person name="Perteguer M.J."/>
        </authorList>
    </citation>
    <scope>NUCLEOTIDE SEQUENCE [LARGE SCALE GENOMIC DNA]</scope>
    <source>
        <strain evidence="3">AL3</strain>
        <tissue evidence="3">Liver</tissue>
    </source>
</reference>
<accession>A0ABD6EBA9</accession>
<sequence>MAAFKSGDLVWAKMKGFPPWPAKIMQSSSQLTDMPAGRYSVMFFGTHETAIMKSCDLFNYLECRSQFEVSRKAKGFNKGIEEIRNEAALLEVNAMNNLLESSMRLSPIPTRKRRSTSKFSKEDFLAEEQFSRKRTRSDSSRRSRTSSVSPGRMKFSQRSVKTERSCDRKRLDSFGSNGGRRRKNSRSPGCFDFDQFDTSADPGFSPMLSDGVFNSLLDNLEMDLDLDPTSKSKRTTKKIFDDFISAGKTPPRERHNSTASSTSRTRLISGMSDVFEEFFESAQAIFNPAELLSAIDDLPSEDDRPATPEEPLPMPAPTKLCSDCGCQCELYGLKWRCTSKQCMKWNGTHDPYGINGELSLPNHTDTVNSFVGTTNNGITAPSNSAAFASGSSSVKKEQHSSSPTFTLSKMSTMPSNISLFSTHSNSSVVDKNLDLEAAGRATLPSEGALSSAAAINPIINREKRNTRLNVFSMIPPPTTSTNQSITRTRPSVPRRQNGTGRPKSYKVEKTPPVSANGQRHCSFCNGQVRPQMCGGNKHRWRCVDKKCRKWYGWVKSNEEIPKDLGKKGRWKDLALKIKRKRVPSDETSDDGTGVVETTVSNPPSNSIITNAVPLCEKQPKKIGRPPKNLGKVKLKGLKSSDGKDEASSVERPKRKYKKREKKTKDQKATTSVQFTMTAKEYYWQPSAMERRTRWWTNEKRRVDVSPERELGLHAFDVPATFRLLATSMRAAAATKADEPGTVSGTLDLLMDSLMGVLGPLLSLTAKVPQFAAAGSTDKEFIQRLWNASAVHTPIFS</sequence>
<proteinExistence type="predicted"/>
<evidence type="ECO:0000313" key="3">
    <source>
        <dbReference type="EMBL" id="MFH4973967.1"/>
    </source>
</evidence>
<dbReference type="Pfam" id="PF00855">
    <property type="entry name" value="PWWP"/>
    <property type="match status" value="1"/>
</dbReference>
<dbReference type="CDD" id="cd05834">
    <property type="entry name" value="PWWP_HRP"/>
    <property type="match status" value="1"/>
</dbReference>
<name>A0ABD6EBA9_9BILA</name>
<dbReference type="EMBL" id="JBGFUD010000200">
    <property type="protein sequence ID" value="MFH4973967.1"/>
    <property type="molecule type" value="Genomic_DNA"/>
</dbReference>
<dbReference type="SMART" id="SM00293">
    <property type="entry name" value="PWWP"/>
    <property type="match status" value="1"/>
</dbReference>
<dbReference type="PANTHER" id="PTHR12550:SF70">
    <property type="entry name" value="JIL-1 ANCHORING AND STABILIZING PROTEIN, ISOFORM A"/>
    <property type="match status" value="1"/>
</dbReference>
<feature type="domain" description="PWWP" evidence="2">
    <location>
        <begin position="6"/>
        <end position="63"/>
    </location>
</feature>